<evidence type="ECO:0000256" key="2">
    <source>
        <dbReference type="SAM" id="Phobius"/>
    </source>
</evidence>
<dbReference type="EMBL" id="JADCNL010000011">
    <property type="protein sequence ID" value="KAG0461066.1"/>
    <property type="molecule type" value="Genomic_DNA"/>
</dbReference>
<feature type="region of interest" description="Disordered" evidence="1">
    <location>
        <begin position="1"/>
        <end position="27"/>
    </location>
</feature>
<proteinExistence type="predicted"/>
<dbReference type="Proteomes" id="UP000636800">
    <property type="component" value="Chromosome 11"/>
</dbReference>
<feature type="transmembrane region" description="Helical" evidence="2">
    <location>
        <begin position="55"/>
        <end position="78"/>
    </location>
</feature>
<dbReference type="PANTHER" id="PTHR34460:SF2">
    <property type="entry name" value="OS04G0405500 PROTEIN"/>
    <property type="match status" value="1"/>
</dbReference>
<protein>
    <submittedName>
        <fullName evidence="3">Uncharacterized protein</fullName>
    </submittedName>
</protein>
<dbReference type="AlphaFoldDB" id="A0A835UIW5"/>
<keyword evidence="4" id="KW-1185">Reference proteome</keyword>
<evidence type="ECO:0000256" key="1">
    <source>
        <dbReference type="SAM" id="MobiDB-lite"/>
    </source>
</evidence>
<accession>A0A835UIW5</accession>
<reference evidence="3 4" key="1">
    <citation type="journal article" date="2020" name="Nat. Food">
        <title>A phased Vanilla planifolia genome enables genetic improvement of flavour and production.</title>
        <authorList>
            <person name="Hasing T."/>
            <person name="Tang H."/>
            <person name="Brym M."/>
            <person name="Khazi F."/>
            <person name="Huang T."/>
            <person name="Chambers A.H."/>
        </authorList>
    </citation>
    <scope>NUCLEOTIDE SEQUENCE [LARGE SCALE GENOMIC DNA]</scope>
    <source>
        <tissue evidence="3">Leaf</tissue>
    </source>
</reference>
<organism evidence="3 4">
    <name type="scientific">Vanilla planifolia</name>
    <name type="common">Vanilla</name>
    <dbReference type="NCBI Taxonomy" id="51239"/>
    <lineage>
        <taxon>Eukaryota</taxon>
        <taxon>Viridiplantae</taxon>
        <taxon>Streptophyta</taxon>
        <taxon>Embryophyta</taxon>
        <taxon>Tracheophyta</taxon>
        <taxon>Spermatophyta</taxon>
        <taxon>Magnoliopsida</taxon>
        <taxon>Liliopsida</taxon>
        <taxon>Asparagales</taxon>
        <taxon>Orchidaceae</taxon>
        <taxon>Vanilloideae</taxon>
        <taxon>Vanilleae</taxon>
        <taxon>Vanilla</taxon>
    </lineage>
</organism>
<dbReference type="OrthoDB" id="5869532at2759"/>
<name>A0A835UIW5_VANPL</name>
<sequence>MGGGERMRRAKPRRRNGGRHERRNAVQRPSVPQQPWWCLCILLTGKARQACLLQILRPLLCSTASVLFILLAALISVLPPNRVRLHPHVLPLHQIALLKSKPLNSGAVALKRSKSVAPQHLPAPLLNNVASNSPRKKSFCSFLTLVHSSSATIPSTATKRRSTSYPSPSSSNAGIGRDLPKETKNGRKSETSSSSSAAAVATDDDPIPGGSQASASFGRKVARSRSVGCGSRSSVTFSSGSPTD</sequence>
<keyword evidence="2" id="KW-1133">Transmembrane helix</keyword>
<comment type="caution">
    <text evidence="3">The sequence shown here is derived from an EMBL/GenBank/DDBJ whole genome shotgun (WGS) entry which is preliminary data.</text>
</comment>
<dbReference type="PANTHER" id="PTHR34460">
    <property type="entry name" value="VITELLOGENIN-LIKE PROTEIN"/>
    <property type="match status" value="1"/>
</dbReference>
<feature type="compositionally biased region" description="Basic and acidic residues" evidence="1">
    <location>
        <begin position="178"/>
        <end position="190"/>
    </location>
</feature>
<evidence type="ECO:0000313" key="4">
    <source>
        <dbReference type="Proteomes" id="UP000636800"/>
    </source>
</evidence>
<keyword evidence="2" id="KW-0812">Transmembrane</keyword>
<keyword evidence="2" id="KW-0472">Membrane</keyword>
<feature type="compositionally biased region" description="Basic residues" evidence="1">
    <location>
        <begin position="8"/>
        <end position="22"/>
    </location>
</feature>
<feature type="compositionally biased region" description="Low complexity" evidence="1">
    <location>
        <begin position="224"/>
        <end position="244"/>
    </location>
</feature>
<feature type="region of interest" description="Disordered" evidence="1">
    <location>
        <begin position="153"/>
        <end position="244"/>
    </location>
</feature>
<gene>
    <name evidence="3" type="ORF">HPP92_021363</name>
</gene>
<evidence type="ECO:0000313" key="3">
    <source>
        <dbReference type="EMBL" id="KAG0461066.1"/>
    </source>
</evidence>